<dbReference type="Proteomes" id="UP000293300">
    <property type="component" value="Unassembled WGS sequence"/>
</dbReference>
<keyword evidence="1" id="KW-0812">Transmembrane</keyword>
<gene>
    <name evidence="2" type="ORF">EZL74_04305</name>
</gene>
<sequence length="176" mass="19695">MNEIIKKNAVTYGLILGLISIVSTTLLYVIDMKLFMNWWIGGISLLINITIGVLLVTKTKSQMNNIISFKEAFSVYFISGVLGSTVSALYNYILFNFIDPQAKETLKEMTIKYTVEMMQKFGTPTEVLNQTIAEMQKADNYSLGNIFMGLLTMYIVVAIFGLILAAIFKTKSNQGL</sequence>
<feature type="transmembrane region" description="Helical" evidence="1">
    <location>
        <begin position="36"/>
        <end position="56"/>
    </location>
</feature>
<dbReference type="Pfam" id="PF13858">
    <property type="entry name" value="DUF4199"/>
    <property type="match status" value="1"/>
</dbReference>
<keyword evidence="1" id="KW-0472">Membrane</keyword>
<keyword evidence="1" id="KW-1133">Transmembrane helix</keyword>
<name>A0A4Q9Z273_9FLAO</name>
<reference evidence="2 3" key="1">
    <citation type="submission" date="2019-02" db="EMBL/GenBank/DDBJ databases">
        <title>Flavobacterium sp. RD-2-33 isolated from forest soil.</title>
        <authorList>
            <person name="Chaudhary D.K."/>
        </authorList>
    </citation>
    <scope>NUCLEOTIDE SEQUENCE [LARGE SCALE GENOMIC DNA]</scope>
    <source>
        <strain evidence="2 3">RD-2-33</strain>
    </source>
</reference>
<evidence type="ECO:0000313" key="3">
    <source>
        <dbReference type="Proteomes" id="UP000293300"/>
    </source>
</evidence>
<evidence type="ECO:0000256" key="1">
    <source>
        <dbReference type="SAM" id="Phobius"/>
    </source>
</evidence>
<accession>A0A4Q9Z273</accession>
<dbReference type="OrthoDB" id="660361at2"/>
<feature type="transmembrane region" description="Helical" evidence="1">
    <location>
        <begin position="146"/>
        <end position="168"/>
    </location>
</feature>
<dbReference type="RefSeq" id="WP_131475363.1">
    <property type="nucleotide sequence ID" value="NZ_SJPE01000003.1"/>
</dbReference>
<dbReference type="EMBL" id="SJPE01000003">
    <property type="protein sequence ID" value="TBX70403.1"/>
    <property type="molecule type" value="Genomic_DNA"/>
</dbReference>
<dbReference type="InterPro" id="IPR025250">
    <property type="entry name" value="DUF4199"/>
</dbReference>
<dbReference type="AlphaFoldDB" id="A0A4Q9Z273"/>
<proteinExistence type="predicted"/>
<comment type="caution">
    <text evidence="2">The sequence shown here is derived from an EMBL/GenBank/DDBJ whole genome shotgun (WGS) entry which is preliminary data.</text>
</comment>
<feature type="transmembrane region" description="Helical" evidence="1">
    <location>
        <begin position="76"/>
        <end position="98"/>
    </location>
</feature>
<protein>
    <submittedName>
        <fullName evidence="2">DUF4199 domain-containing protein</fullName>
    </submittedName>
</protein>
<evidence type="ECO:0000313" key="2">
    <source>
        <dbReference type="EMBL" id="TBX70403.1"/>
    </source>
</evidence>
<organism evidence="2 3">
    <name type="scientific">Flavobacterium silvisoli</name>
    <dbReference type="NCBI Taxonomy" id="2529433"/>
    <lineage>
        <taxon>Bacteria</taxon>
        <taxon>Pseudomonadati</taxon>
        <taxon>Bacteroidota</taxon>
        <taxon>Flavobacteriia</taxon>
        <taxon>Flavobacteriales</taxon>
        <taxon>Flavobacteriaceae</taxon>
        <taxon>Flavobacterium</taxon>
    </lineage>
</organism>
<feature type="transmembrane region" description="Helical" evidence="1">
    <location>
        <begin position="12"/>
        <end position="30"/>
    </location>
</feature>
<keyword evidence="3" id="KW-1185">Reference proteome</keyword>